<evidence type="ECO:0000256" key="1">
    <source>
        <dbReference type="ARBA" id="ARBA00023125"/>
    </source>
</evidence>
<dbReference type="PRINTS" id="PR00455">
    <property type="entry name" value="HTHTETR"/>
</dbReference>
<evidence type="ECO:0000313" key="5">
    <source>
        <dbReference type="Proteomes" id="UP000579281"/>
    </source>
</evidence>
<reference evidence="4 5" key="1">
    <citation type="submission" date="2020-08" db="EMBL/GenBank/DDBJ databases">
        <title>Genomic Encyclopedia of Type Strains, Phase IV (KMG-IV): sequencing the most valuable type-strain genomes for metagenomic binning, comparative biology and taxonomic classification.</title>
        <authorList>
            <person name="Goeker M."/>
        </authorList>
    </citation>
    <scope>NUCLEOTIDE SEQUENCE [LARGE SCALE GENOMIC DNA]</scope>
    <source>
        <strain evidence="4 5">DSM 103526</strain>
    </source>
</reference>
<dbReference type="PROSITE" id="PS50977">
    <property type="entry name" value="HTH_TETR_2"/>
    <property type="match status" value="1"/>
</dbReference>
<evidence type="ECO:0000256" key="2">
    <source>
        <dbReference type="PROSITE-ProRule" id="PRU00335"/>
    </source>
</evidence>
<accession>A0A841L2G8</accession>
<keyword evidence="5" id="KW-1185">Reference proteome</keyword>
<protein>
    <submittedName>
        <fullName evidence="4">AcrR family transcriptional regulator</fullName>
    </submittedName>
</protein>
<keyword evidence="1 2" id="KW-0238">DNA-binding</keyword>
<name>A0A841L2G8_9FIRM</name>
<dbReference type="GO" id="GO:0003677">
    <property type="term" value="F:DNA binding"/>
    <property type="evidence" value="ECO:0007669"/>
    <property type="project" value="UniProtKB-UniRule"/>
</dbReference>
<evidence type="ECO:0000313" key="4">
    <source>
        <dbReference type="EMBL" id="MBB6218370.1"/>
    </source>
</evidence>
<evidence type="ECO:0000259" key="3">
    <source>
        <dbReference type="PROSITE" id="PS50977"/>
    </source>
</evidence>
<proteinExistence type="predicted"/>
<dbReference type="SUPFAM" id="SSF48498">
    <property type="entry name" value="Tetracyclin repressor-like, C-terminal domain"/>
    <property type="match status" value="1"/>
</dbReference>
<gene>
    <name evidence="4" type="ORF">HNQ80_004534</name>
</gene>
<dbReference type="Proteomes" id="UP000579281">
    <property type="component" value="Unassembled WGS sequence"/>
</dbReference>
<organism evidence="4 5">
    <name type="scientific">Anaerosolibacter carboniphilus</name>
    <dbReference type="NCBI Taxonomy" id="1417629"/>
    <lineage>
        <taxon>Bacteria</taxon>
        <taxon>Bacillati</taxon>
        <taxon>Bacillota</taxon>
        <taxon>Clostridia</taxon>
        <taxon>Peptostreptococcales</taxon>
        <taxon>Thermotaleaceae</taxon>
        <taxon>Anaerosolibacter</taxon>
    </lineage>
</organism>
<dbReference type="PANTHER" id="PTHR43479">
    <property type="entry name" value="ACREF/ENVCD OPERON REPRESSOR-RELATED"/>
    <property type="match status" value="1"/>
</dbReference>
<dbReference type="InterPro" id="IPR009057">
    <property type="entry name" value="Homeodomain-like_sf"/>
</dbReference>
<dbReference type="PROSITE" id="PS01081">
    <property type="entry name" value="HTH_TETR_1"/>
    <property type="match status" value="1"/>
</dbReference>
<dbReference type="InterPro" id="IPR001647">
    <property type="entry name" value="HTH_TetR"/>
</dbReference>
<feature type="DNA-binding region" description="H-T-H motif" evidence="2">
    <location>
        <begin position="43"/>
        <end position="62"/>
    </location>
</feature>
<dbReference type="EMBL" id="JACHEN010000037">
    <property type="protein sequence ID" value="MBB6218370.1"/>
    <property type="molecule type" value="Genomic_DNA"/>
</dbReference>
<comment type="caution">
    <text evidence="4">The sequence shown here is derived from an EMBL/GenBank/DDBJ whole genome shotgun (WGS) entry which is preliminary data.</text>
</comment>
<dbReference type="Gene3D" id="1.10.10.60">
    <property type="entry name" value="Homeodomain-like"/>
    <property type="match status" value="1"/>
</dbReference>
<dbReference type="Pfam" id="PF00440">
    <property type="entry name" value="TetR_N"/>
    <property type="match status" value="1"/>
</dbReference>
<dbReference type="AlphaFoldDB" id="A0A841L2G8"/>
<dbReference type="InterPro" id="IPR023772">
    <property type="entry name" value="DNA-bd_HTH_TetR-type_CS"/>
</dbReference>
<dbReference type="InterPro" id="IPR050624">
    <property type="entry name" value="HTH-type_Tx_Regulator"/>
</dbReference>
<dbReference type="PANTHER" id="PTHR43479:SF11">
    <property type="entry name" value="ACREF_ENVCD OPERON REPRESSOR-RELATED"/>
    <property type="match status" value="1"/>
</dbReference>
<feature type="domain" description="HTH tetR-type" evidence="3">
    <location>
        <begin position="20"/>
        <end position="80"/>
    </location>
</feature>
<dbReference type="Gene3D" id="1.10.357.10">
    <property type="entry name" value="Tetracycline Repressor, domain 2"/>
    <property type="match status" value="1"/>
</dbReference>
<dbReference type="InterPro" id="IPR036271">
    <property type="entry name" value="Tet_transcr_reg_TetR-rel_C_sf"/>
</dbReference>
<sequence>MLYLRNEVVSIYSKFYSLEPEKRERIINAALKEFARNGYEKASTNEIIKEAEISKGSLFNYFNSKKELYLFLLDYVVEVIDQIYDEIDWNERDFLERMRQFGLVKFKIYKEFPQAFNFLKAVAREDAAEVKSEIDKIGKHSIASGLERGYQNIDWTKFREDINREKMINIINWTILSFAEQKWDQVNSIEDASLEVLNEWNEYFDIMKRCFYKKEEQ</sequence>
<dbReference type="SUPFAM" id="SSF46689">
    <property type="entry name" value="Homeodomain-like"/>
    <property type="match status" value="1"/>
</dbReference>